<dbReference type="Proteomes" id="UP000675554">
    <property type="component" value="Unassembled WGS sequence"/>
</dbReference>
<protein>
    <recommendedName>
        <fullName evidence="2">DUF1023 domain-containing protein</fullName>
    </recommendedName>
</protein>
<feature type="region of interest" description="Disordered" evidence="1">
    <location>
        <begin position="252"/>
        <end position="272"/>
    </location>
</feature>
<organism evidence="3 4">
    <name type="scientific">Streptomyces daliensis</name>
    <dbReference type="NCBI Taxonomy" id="299421"/>
    <lineage>
        <taxon>Bacteria</taxon>
        <taxon>Bacillati</taxon>
        <taxon>Actinomycetota</taxon>
        <taxon>Actinomycetes</taxon>
        <taxon>Kitasatosporales</taxon>
        <taxon>Streptomycetaceae</taxon>
        <taxon>Streptomyces</taxon>
    </lineage>
</organism>
<comment type="caution">
    <text evidence="3">The sequence shown here is derived from an EMBL/GenBank/DDBJ whole genome shotgun (WGS) entry which is preliminary data.</text>
</comment>
<dbReference type="EMBL" id="JAGSMN010000224">
    <property type="protein sequence ID" value="MBR7673597.1"/>
    <property type="molecule type" value="Genomic_DNA"/>
</dbReference>
<evidence type="ECO:0000313" key="3">
    <source>
        <dbReference type="EMBL" id="MBR7673597.1"/>
    </source>
</evidence>
<gene>
    <name evidence="3" type="ORF">KDA82_11320</name>
</gene>
<evidence type="ECO:0000256" key="1">
    <source>
        <dbReference type="SAM" id="MobiDB-lite"/>
    </source>
</evidence>
<accession>A0A8T4IUP0</accession>
<dbReference type="Pfam" id="PF06259">
    <property type="entry name" value="Abhydrolase_8"/>
    <property type="match status" value="1"/>
</dbReference>
<feature type="domain" description="DUF1023" evidence="2">
    <location>
        <begin position="320"/>
        <end position="487"/>
    </location>
</feature>
<dbReference type="AlphaFoldDB" id="A0A8T4IUP0"/>
<proteinExistence type="predicted"/>
<reference evidence="3" key="1">
    <citation type="submission" date="2021-04" db="EMBL/GenBank/DDBJ databases">
        <title>Sequencing of actinobacteria type strains.</title>
        <authorList>
            <person name="Nguyen G.-S."/>
            <person name="Wentzel A."/>
        </authorList>
    </citation>
    <scope>NUCLEOTIDE SEQUENCE</scope>
    <source>
        <strain evidence="3">DSM 42095</strain>
    </source>
</reference>
<sequence length="547" mass="58804">MVTYAQLRGIEPGQFQEAADGWQKVSSCASEAKDRLNDEITAKLRAALSGDGVNQAIGRLQRLSRNFHYVQVESGLVRTALDGLAAELRSAQRKLNTAVQEAVDAGMTVKDDGTVQGQEGAKQETVQGFADRIGDALREAGEADGRYAATLRELITDADLEVTREDWADVARDTGKVGDTAARDLGLGEVPKGKSPQENADWWKSLTDEQRADYVALYPASVGALDGIPSDVRDEANRASFESTRAKYQTELAGIPPEPPRPAKLGDGTEEEKRWTDWWDQYGLRKEHLEKALNGMGAIQDRFDATGKDGLPQAYLLGFDAEGDGRAIVANGNPDMAEHTSVSVPGTNTALGGAQRPLQDGAELWRSSNALSGGRPVSTVTWIGYDTPPDIPSATVDSYAEEGAPALNRFLTGLETAQGGPEASHTTVVAHSYGTVLVGQASMQGDFPADDLITVGSPGMNIESAEELETGKDHTWNQEAEGDAIPNWGRYVHGEGWGWTIPSDDDFGAHQMRTDTEGHGNYWSPRSESITNQARVITGRYGDVTGA</sequence>
<evidence type="ECO:0000313" key="4">
    <source>
        <dbReference type="Proteomes" id="UP000675554"/>
    </source>
</evidence>
<keyword evidence="4" id="KW-1185">Reference proteome</keyword>
<evidence type="ECO:0000259" key="2">
    <source>
        <dbReference type="Pfam" id="PF06259"/>
    </source>
</evidence>
<name>A0A8T4IUP0_9ACTN</name>
<dbReference type="InterPro" id="IPR010427">
    <property type="entry name" value="DUF1023"/>
</dbReference>